<name>A0AAU8K2S5_9ACTN</name>
<organism evidence="1">
    <name type="scientific">Kitasatospora camelliae</name>
    <dbReference type="NCBI Taxonomy" id="3156397"/>
    <lineage>
        <taxon>Bacteria</taxon>
        <taxon>Bacillati</taxon>
        <taxon>Actinomycetota</taxon>
        <taxon>Actinomycetes</taxon>
        <taxon>Kitasatosporales</taxon>
        <taxon>Streptomycetaceae</taxon>
        <taxon>Kitasatospora</taxon>
    </lineage>
</organism>
<dbReference type="EMBL" id="CP159872">
    <property type="protein sequence ID" value="XCM82997.1"/>
    <property type="molecule type" value="Genomic_DNA"/>
</dbReference>
<reference evidence="1" key="1">
    <citation type="submission" date="2024-06" db="EMBL/GenBank/DDBJ databases">
        <title>The genome sequences of Kitasatospora sp. strain HUAS MG31.</title>
        <authorList>
            <person name="Mo P."/>
        </authorList>
    </citation>
    <scope>NUCLEOTIDE SEQUENCE</scope>
    <source>
        <strain evidence="1">HUAS MG31</strain>
    </source>
</reference>
<proteinExistence type="predicted"/>
<evidence type="ECO:0000313" key="1">
    <source>
        <dbReference type="EMBL" id="XCM82997.1"/>
    </source>
</evidence>
<protein>
    <submittedName>
        <fullName evidence="1">Uncharacterized protein</fullName>
    </submittedName>
</protein>
<dbReference type="KEGG" id="kcm:ABWK59_30790"/>
<sequence>MTSVKPKLDASERAARDLLNRKVREGIIDRRSANEVLKVGLPFVRHMLATWRREGTDPQWITGKFQAIHAEALQRQAAAAGAVAQRMALTRVMCAELYLAVWAGLQEDYAAFVNERRSRPSLPA</sequence>
<dbReference type="RefSeq" id="WP_354643932.1">
    <property type="nucleotide sequence ID" value="NZ_CP159872.1"/>
</dbReference>
<dbReference type="AlphaFoldDB" id="A0AAU8K2S5"/>
<gene>
    <name evidence="1" type="ORF">ABWK59_30790</name>
</gene>
<accession>A0AAU8K2S5</accession>